<dbReference type="Proteomes" id="UP000261079">
    <property type="component" value="Unassembled WGS sequence"/>
</dbReference>
<dbReference type="PANTHER" id="PTHR38781">
    <property type="entry name" value="ANTITOXIN DINJ-RELATED"/>
    <property type="match status" value="1"/>
</dbReference>
<organism evidence="5 7">
    <name type="scientific">Faecalibacterium prausnitzii</name>
    <dbReference type="NCBI Taxonomy" id="853"/>
    <lineage>
        <taxon>Bacteria</taxon>
        <taxon>Bacillati</taxon>
        <taxon>Bacillota</taxon>
        <taxon>Clostridia</taxon>
        <taxon>Eubacteriales</taxon>
        <taxon>Oscillospiraceae</taxon>
        <taxon>Faecalibacterium</taxon>
    </lineage>
</organism>
<evidence type="ECO:0000313" key="5">
    <source>
        <dbReference type="EMBL" id="RGC05163.1"/>
    </source>
</evidence>
<accession>A0A1Q6QWI6</accession>
<dbReference type="EMBL" id="QVEZ01000005">
    <property type="protein sequence ID" value="RGC05163.1"/>
    <property type="molecule type" value="Genomic_DNA"/>
</dbReference>
<reference evidence="7 8" key="2">
    <citation type="submission" date="2018-08" db="EMBL/GenBank/DDBJ databases">
        <title>A genome reference for cultivated species of the human gut microbiota.</title>
        <authorList>
            <person name="Zou Y."/>
            <person name="Xue W."/>
            <person name="Luo G."/>
        </authorList>
    </citation>
    <scope>NUCLEOTIDE SEQUENCE [LARGE SCALE GENOMIC DNA]</scope>
    <source>
        <strain evidence="4 8">AF36-11AT</strain>
        <strain evidence="5 7">AM42-11AC</strain>
    </source>
</reference>
<dbReference type="RefSeq" id="WP_005931018.1">
    <property type="nucleotide sequence ID" value="NZ_CAXSZA010000002.1"/>
</dbReference>
<dbReference type="Proteomes" id="UP000261140">
    <property type="component" value="Unassembled WGS sequence"/>
</dbReference>
<keyword evidence="2" id="KW-1277">Toxin-antitoxin system</keyword>
<dbReference type="Proteomes" id="UP000220438">
    <property type="component" value="Unassembled WGS sequence"/>
</dbReference>
<dbReference type="InterPro" id="IPR013321">
    <property type="entry name" value="Arc_rbn_hlx_hlx"/>
</dbReference>
<sequence length="88" mass="10053">MANAVNVNFRMDPDLKRSMEEVCAEMGLSMTTAFTIFAKKVSREHRIPFEVSADPFYSESNINHLRQIVHDIDTGKAKLTEHDLIEVD</sequence>
<dbReference type="GO" id="GO:0006351">
    <property type="term" value="P:DNA-templated transcription"/>
    <property type="evidence" value="ECO:0007669"/>
    <property type="project" value="TreeGrafter"/>
</dbReference>
<dbReference type="Pfam" id="PF04221">
    <property type="entry name" value="RelB"/>
    <property type="match status" value="1"/>
</dbReference>
<dbReference type="GO" id="GO:0006355">
    <property type="term" value="P:regulation of DNA-templated transcription"/>
    <property type="evidence" value="ECO:0007669"/>
    <property type="project" value="InterPro"/>
</dbReference>
<evidence type="ECO:0000313" key="3">
    <source>
        <dbReference type="EMBL" id="PDX90093.1"/>
    </source>
</evidence>
<evidence type="ECO:0000313" key="8">
    <source>
        <dbReference type="Proteomes" id="UP000261140"/>
    </source>
</evidence>
<evidence type="ECO:0000313" key="4">
    <source>
        <dbReference type="EMBL" id="RGB72662.1"/>
    </source>
</evidence>
<dbReference type="AlphaFoldDB" id="A0A1Q6QWI6"/>
<dbReference type="EMBL" id="NOUW01000014">
    <property type="protein sequence ID" value="PDX90093.1"/>
    <property type="molecule type" value="Genomic_DNA"/>
</dbReference>
<gene>
    <name evidence="3" type="ORF">CHR61_03990</name>
    <name evidence="5" type="ORF">DW905_08590</name>
    <name evidence="4" type="ORF">DWZ89_03675</name>
</gene>
<evidence type="ECO:0000256" key="1">
    <source>
        <dbReference type="ARBA" id="ARBA00010562"/>
    </source>
</evidence>
<evidence type="ECO:0000313" key="6">
    <source>
        <dbReference type="Proteomes" id="UP000220438"/>
    </source>
</evidence>
<protein>
    <submittedName>
        <fullName evidence="5">Type II toxin-antitoxin system RelB/DinJ family antitoxin</fullName>
    </submittedName>
    <submittedName>
        <fullName evidence="3">Type II toxin-antitoxin system antitoxin, RelB/DinJ family</fullName>
    </submittedName>
</protein>
<comment type="caution">
    <text evidence="5">The sequence shown here is derived from an EMBL/GenBank/DDBJ whole genome shotgun (WGS) entry which is preliminary data.</text>
</comment>
<dbReference type="InterPro" id="IPR007337">
    <property type="entry name" value="RelB/DinJ"/>
</dbReference>
<dbReference type="NCBIfam" id="TIGR02384">
    <property type="entry name" value="RelB_DinJ"/>
    <property type="match status" value="1"/>
</dbReference>
<dbReference type="EMBL" id="QVEQ01000002">
    <property type="protein sequence ID" value="RGB72662.1"/>
    <property type="molecule type" value="Genomic_DNA"/>
</dbReference>
<dbReference type="GeneID" id="90660821"/>
<dbReference type="KEGG" id="fpra:CG447_13190"/>
<evidence type="ECO:0000256" key="2">
    <source>
        <dbReference type="ARBA" id="ARBA00022649"/>
    </source>
</evidence>
<comment type="similarity">
    <text evidence="1">Belongs to the RelB/DinJ antitoxin family.</text>
</comment>
<dbReference type="Gene3D" id="1.10.1220.10">
    <property type="entry name" value="Met repressor-like"/>
    <property type="match status" value="1"/>
</dbReference>
<proteinExistence type="inferred from homology"/>
<dbReference type="PANTHER" id="PTHR38781:SF1">
    <property type="entry name" value="ANTITOXIN DINJ-RELATED"/>
    <property type="match status" value="1"/>
</dbReference>
<evidence type="ECO:0000313" key="7">
    <source>
        <dbReference type="Proteomes" id="UP000261079"/>
    </source>
</evidence>
<reference evidence="3 6" key="1">
    <citation type="journal article" date="2017" name="Front. Microbiol.">
        <title>New Insights into the Diversity of the Genus Faecalibacterium.</title>
        <authorList>
            <person name="Benevides L."/>
            <person name="Burman S."/>
            <person name="Martin R."/>
            <person name="Robert V."/>
            <person name="Thomas M."/>
            <person name="Miquel S."/>
            <person name="Chain F."/>
            <person name="Sokol H."/>
            <person name="Bermudez-Humaran L.G."/>
            <person name="Morrison M."/>
            <person name="Langella P."/>
            <person name="Azevedo V.A."/>
            <person name="Chatel J.M."/>
            <person name="Soares S."/>
        </authorList>
    </citation>
    <scope>NUCLEOTIDE SEQUENCE [LARGE SCALE GENOMIC DNA]</scope>
    <source>
        <strain evidence="3 6">AHMP21</strain>
    </source>
</reference>
<name>A0A1Q6QWI6_9FIRM</name>